<evidence type="ECO:0008006" key="3">
    <source>
        <dbReference type="Google" id="ProtNLM"/>
    </source>
</evidence>
<gene>
    <name evidence="1" type="ORF">Hsar01_00515</name>
</gene>
<protein>
    <recommendedName>
        <fullName evidence="3">DUF4194 domain-containing protein</fullName>
    </recommendedName>
</protein>
<dbReference type="RefSeq" id="WP_353565460.1">
    <property type="nucleotide sequence ID" value="NZ_BAABRI010000002.1"/>
</dbReference>
<sequence length="220" mass="24423">MTYEDWQAPAPADESEASGIPAEVKALAQELLKNGFIESSARPADFNAVLRLRKEIDAVLEPLDLRIDLDEMRGLAVLRVADSASGTPDEAWSHPLVRRQRLTLEQSLLVAILRQFHVVQELEGGIGVREVRVPLDELLSQLQVFLTDTGSDTKNRQRLLTLLDQLKPHGIVSEPDSRGEVTIRPLITRLANPETLTALLKHFRELAGEPEGNETTSPDE</sequence>
<accession>A0ABP9UNF3</accession>
<dbReference type="EMBL" id="BAABRI010000002">
    <property type="protein sequence ID" value="GAA5481308.1"/>
    <property type="molecule type" value="Genomic_DNA"/>
</dbReference>
<proteinExistence type="predicted"/>
<evidence type="ECO:0000313" key="1">
    <source>
        <dbReference type="EMBL" id="GAA5481308.1"/>
    </source>
</evidence>
<dbReference type="InterPro" id="IPR025449">
    <property type="entry name" value="JetB"/>
</dbReference>
<organism evidence="1 2">
    <name type="scientific">Haloferula sargassicola</name>
    <dbReference type="NCBI Taxonomy" id="490096"/>
    <lineage>
        <taxon>Bacteria</taxon>
        <taxon>Pseudomonadati</taxon>
        <taxon>Verrucomicrobiota</taxon>
        <taxon>Verrucomicrobiia</taxon>
        <taxon>Verrucomicrobiales</taxon>
        <taxon>Verrucomicrobiaceae</taxon>
        <taxon>Haloferula</taxon>
    </lineage>
</organism>
<dbReference type="Pfam" id="PF13835">
    <property type="entry name" value="DUF4194"/>
    <property type="match status" value="1"/>
</dbReference>
<name>A0ABP9UNF3_9BACT</name>
<dbReference type="Proteomes" id="UP001476282">
    <property type="component" value="Unassembled WGS sequence"/>
</dbReference>
<comment type="caution">
    <text evidence="1">The sequence shown here is derived from an EMBL/GenBank/DDBJ whole genome shotgun (WGS) entry which is preliminary data.</text>
</comment>
<evidence type="ECO:0000313" key="2">
    <source>
        <dbReference type="Proteomes" id="UP001476282"/>
    </source>
</evidence>
<reference evidence="1 2" key="1">
    <citation type="submission" date="2024-02" db="EMBL/GenBank/DDBJ databases">
        <title>Haloferula sargassicola NBRC 104335.</title>
        <authorList>
            <person name="Ichikawa N."/>
            <person name="Katano-Makiyama Y."/>
            <person name="Hidaka K."/>
        </authorList>
    </citation>
    <scope>NUCLEOTIDE SEQUENCE [LARGE SCALE GENOMIC DNA]</scope>
    <source>
        <strain evidence="1 2">NBRC 104335</strain>
    </source>
</reference>
<keyword evidence="2" id="KW-1185">Reference proteome</keyword>